<accession>A0A0E9SFN8</accession>
<reference evidence="1" key="1">
    <citation type="submission" date="2014-11" db="EMBL/GenBank/DDBJ databases">
        <authorList>
            <person name="Amaro Gonzalez C."/>
        </authorList>
    </citation>
    <scope>NUCLEOTIDE SEQUENCE</scope>
</reference>
<proteinExistence type="predicted"/>
<evidence type="ECO:0000313" key="1">
    <source>
        <dbReference type="EMBL" id="JAH40204.1"/>
    </source>
</evidence>
<sequence length="43" mass="5155">MYENTLSLIRYNFPFSQKLCITAKLGSQFLIKKRGEKNLFQRE</sequence>
<dbReference type="EMBL" id="GBXM01068373">
    <property type="protein sequence ID" value="JAH40204.1"/>
    <property type="molecule type" value="Transcribed_RNA"/>
</dbReference>
<organism evidence="1">
    <name type="scientific">Anguilla anguilla</name>
    <name type="common">European freshwater eel</name>
    <name type="synonym">Muraena anguilla</name>
    <dbReference type="NCBI Taxonomy" id="7936"/>
    <lineage>
        <taxon>Eukaryota</taxon>
        <taxon>Metazoa</taxon>
        <taxon>Chordata</taxon>
        <taxon>Craniata</taxon>
        <taxon>Vertebrata</taxon>
        <taxon>Euteleostomi</taxon>
        <taxon>Actinopterygii</taxon>
        <taxon>Neopterygii</taxon>
        <taxon>Teleostei</taxon>
        <taxon>Anguilliformes</taxon>
        <taxon>Anguillidae</taxon>
        <taxon>Anguilla</taxon>
    </lineage>
</organism>
<protein>
    <submittedName>
        <fullName evidence="1">Uncharacterized protein</fullName>
    </submittedName>
</protein>
<dbReference type="AlphaFoldDB" id="A0A0E9SFN8"/>
<reference evidence="1" key="2">
    <citation type="journal article" date="2015" name="Fish Shellfish Immunol.">
        <title>Early steps in the European eel (Anguilla anguilla)-Vibrio vulnificus interaction in the gills: Role of the RtxA13 toxin.</title>
        <authorList>
            <person name="Callol A."/>
            <person name="Pajuelo D."/>
            <person name="Ebbesson L."/>
            <person name="Teles M."/>
            <person name="MacKenzie S."/>
            <person name="Amaro C."/>
        </authorList>
    </citation>
    <scope>NUCLEOTIDE SEQUENCE</scope>
</reference>
<name>A0A0E9SFN8_ANGAN</name>